<keyword evidence="1" id="KW-1133">Transmembrane helix</keyword>
<evidence type="ECO:0000313" key="3">
    <source>
        <dbReference type="Proteomes" id="UP001292571"/>
    </source>
</evidence>
<reference evidence="2 3" key="1">
    <citation type="submission" date="2023-12" db="EMBL/GenBank/DDBJ databases">
        <title>Pseudomonas sp. T5W1.</title>
        <authorList>
            <person name="Maltman C."/>
        </authorList>
    </citation>
    <scope>NUCLEOTIDE SEQUENCE [LARGE SCALE GENOMIC DNA]</scope>
    <source>
        <strain evidence="2 3">T5W1</strain>
    </source>
</reference>
<dbReference type="Pfam" id="PF07963">
    <property type="entry name" value="N_methyl"/>
    <property type="match status" value="1"/>
</dbReference>
<dbReference type="RefSeq" id="WP_322949395.1">
    <property type="nucleotide sequence ID" value="NZ_JAYEET010000039.1"/>
</dbReference>
<name>A0ABU5PAP1_9PSED</name>
<dbReference type="EMBL" id="JAYEET010000039">
    <property type="protein sequence ID" value="MEA1606730.1"/>
    <property type="molecule type" value="Genomic_DNA"/>
</dbReference>
<gene>
    <name evidence="2" type="ORF">SOP97_13015</name>
</gene>
<keyword evidence="3" id="KW-1185">Reference proteome</keyword>
<evidence type="ECO:0000313" key="2">
    <source>
        <dbReference type="EMBL" id="MEA1606730.1"/>
    </source>
</evidence>
<proteinExistence type="predicted"/>
<evidence type="ECO:0000256" key="1">
    <source>
        <dbReference type="SAM" id="Phobius"/>
    </source>
</evidence>
<keyword evidence="1" id="KW-0472">Membrane</keyword>
<feature type="transmembrane region" description="Helical" evidence="1">
    <location>
        <begin position="12"/>
        <end position="32"/>
    </location>
</feature>
<dbReference type="Proteomes" id="UP001292571">
    <property type="component" value="Unassembled WGS sequence"/>
</dbReference>
<protein>
    <submittedName>
        <fullName evidence="2">Prepilin-type N-terminal cleavage/methylation domain-containing protein</fullName>
    </submittedName>
</protein>
<organism evidence="2 3">
    <name type="scientific">Pseudomonas spirodelae</name>
    <dbReference type="NCBI Taxonomy" id="3101751"/>
    <lineage>
        <taxon>Bacteria</taxon>
        <taxon>Pseudomonadati</taxon>
        <taxon>Pseudomonadota</taxon>
        <taxon>Gammaproteobacteria</taxon>
        <taxon>Pseudomonadales</taxon>
        <taxon>Pseudomonadaceae</taxon>
        <taxon>Pseudomonas</taxon>
    </lineage>
</organism>
<dbReference type="InterPro" id="IPR012902">
    <property type="entry name" value="N_methyl_site"/>
</dbReference>
<dbReference type="PROSITE" id="PS00409">
    <property type="entry name" value="PROKAR_NTER_METHYL"/>
    <property type="match status" value="1"/>
</dbReference>
<comment type="caution">
    <text evidence="2">The sequence shown here is derived from an EMBL/GenBank/DDBJ whole genome shotgun (WGS) entry which is preliminary data.</text>
</comment>
<sequence length="186" mass="19974">MNMYKQSGLSLIEVMVAVLISSILILGVTDLFSSAFMSGRSNSELTRIQENGRLAMEIIGADARLSGLRSCTSDSWSEEPLADAVALTGTQKSLTLRFSPTCNPDDIQSVTYTFASNGLTQTKNGGTAQTLLDDVDGTFTLLPANSTPDTANAVLITVKVKSAQANFAARDFSSTYEFKNRLIARE</sequence>
<dbReference type="NCBIfam" id="TIGR02532">
    <property type="entry name" value="IV_pilin_GFxxxE"/>
    <property type="match status" value="1"/>
</dbReference>
<accession>A0ABU5PAP1</accession>
<keyword evidence="1" id="KW-0812">Transmembrane</keyword>